<dbReference type="Pfam" id="PF20664">
    <property type="entry name" value="DUF6814"/>
    <property type="match status" value="1"/>
</dbReference>
<feature type="transmembrane region" description="Helical" evidence="1">
    <location>
        <begin position="7"/>
        <end position="24"/>
    </location>
</feature>
<keyword evidence="1" id="KW-0472">Membrane</keyword>
<keyword evidence="1" id="KW-1133">Transmembrane helix</keyword>
<dbReference type="EMBL" id="JACIBY010000006">
    <property type="protein sequence ID" value="MBB3839190.1"/>
    <property type="molecule type" value="Genomic_DNA"/>
</dbReference>
<feature type="transmembrane region" description="Helical" evidence="1">
    <location>
        <begin position="44"/>
        <end position="65"/>
    </location>
</feature>
<accession>A0A7W6ER21</accession>
<keyword evidence="1" id="KW-0812">Transmembrane</keyword>
<gene>
    <name evidence="2" type="ORF">FHS57_003196</name>
</gene>
<dbReference type="Proteomes" id="UP000541352">
    <property type="component" value="Unassembled WGS sequence"/>
</dbReference>
<dbReference type="RefSeq" id="WP_028522184.1">
    <property type="nucleotide sequence ID" value="NZ_JACIBY010000006.1"/>
</dbReference>
<reference evidence="2 3" key="1">
    <citation type="submission" date="2020-08" db="EMBL/GenBank/DDBJ databases">
        <title>Genomic Encyclopedia of Type Strains, Phase IV (KMG-IV): sequencing the most valuable type-strain genomes for metagenomic binning, comparative biology and taxonomic classification.</title>
        <authorList>
            <person name="Goeker M."/>
        </authorList>
    </citation>
    <scope>NUCLEOTIDE SEQUENCE [LARGE SCALE GENOMIC DNA]</scope>
    <source>
        <strain evidence="2 3">DSM 17976</strain>
    </source>
</reference>
<evidence type="ECO:0000256" key="1">
    <source>
        <dbReference type="SAM" id="Phobius"/>
    </source>
</evidence>
<organism evidence="2 3">
    <name type="scientific">Runella defluvii</name>
    <dbReference type="NCBI Taxonomy" id="370973"/>
    <lineage>
        <taxon>Bacteria</taxon>
        <taxon>Pseudomonadati</taxon>
        <taxon>Bacteroidota</taxon>
        <taxon>Cytophagia</taxon>
        <taxon>Cytophagales</taxon>
        <taxon>Spirosomataceae</taxon>
        <taxon>Runella</taxon>
    </lineage>
</organism>
<dbReference type="AlphaFoldDB" id="A0A7W6ER21"/>
<dbReference type="InterPro" id="IPR049211">
    <property type="entry name" value="DUF6814"/>
</dbReference>
<evidence type="ECO:0000313" key="2">
    <source>
        <dbReference type="EMBL" id="MBB3839190.1"/>
    </source>
</evidence>
<sequence length="72" mass="7918">MNAIKRILGIVWIGIGLYAGYYLFINQALPMWDKGGTDLVPAIIYTFILAPIIAGGMSILGYYALSGEYDEK</sequence>
<name>A0A7W6ER21_9BACT</name>
<evidence type="ECO:0000313" key="3">
    <source>
        <dbReference type="Proteomes" id="UP000541352"/>
    </source>
</evidence>
<comment type="caution">
    <text evidence="2">The sequence shown here is derived from an EMBL/GenBank/DDBJ whole genome shotgun (WGS) entry which is preliminary data.</text>
</comment>
<keyword evidence="3" id="KW-1185">Reference proteome</keyword>
<protein>
    <submittedName>
        <fullName evidence="2">Formate-dependent nitrite reductase membrane component NrfD</fullName>
    </submittedName>
</protein>
<proteinExistence type="predicted"/>